<dbReference type="Gene3D" id="3.40.50.1820">
    <property type="entry name" value="alpha/beta hydrolase"/>
    <property type="match status" value="2"/>
</dbReference>
<dbReference type="ESTHER" id="phlpp-a0a1b0drb8.2">
    <property type="family name" value="SERHL"/>
</dbReference>
<evidence type="ECO:0000313" key="5">
    <source>
        <dbReference type="Proteomes" id="UP000092462"/>
    </source>
</evidence>
<dbReference type="InterPro" id="IPR029058">
    <property type="entry name" value="AB_hydrolase_fold"/>
</dbReference>
<feature type="domain" description="AB hydrolase-1" evidence="3">
    <location>
        <begin position="404"/>
        <end position="531"/>
    </location>
</feature>
<organism evidence="4 5">
    <name type="scientific">Phlebotomus papatasi</name>
    <name type="common">Sandfly</name>
    <dbReference type="NCBI Taxonomy" id="29031"/>
    <lineage>
        <taxon>Eukaryota</taxon>
        <taxon>Metazoa</taxon>
        <taxon>Ecdysozoa</taxon>
        <taxon>Arthropoda</taxon>
        <taxon>Hexapoda</taxon>
        <taxon>Insecta</taxon>
        <taxon>Pterygota</taxon>
        <taxon>Neoptera</taxon>
        <taxon>Endopterygota</taxon>
        <taxon>Diptera</taxon>
        <taxon>Nematocera</taxon>
        <taxon>Psychodoidea</taxon>
        <taxon>Psychodidae</taxon>
        <taxon>Phlebotomus</taxon>
        <taxon>Phlebotomus</taxon>
    </lineage>
</organism>
<evidence type="ECO:0000256" key="1">
    <source>
        <dbReference type="ARBA" id="ARBA00008645"/>
    </source>
</evidence>
<dbReference type="PANTHER" id="PTHR43798:SF14">
    <property type="entry name" value="SERINE HYDROLASE-LIKE PROTEIN DDB_G0286239"/>
    <property type="match status" value="1"/>
</dbReference>
<dbReference type="Pfam" id="PF00561">
    <property type="entry name" value="Abhydrolase_1"/>
    <property type="match status" value="2"/>
</dbReference>
<keyword evidence="2" id="KW-0378">Hydrolase</keyword>
<feature type="domain" description="AB hydrolase-1" evidence="3">
    <location>
        <begin position="60"/>
        <end position="167"/>
    </location>
</feature>
<comment type="similarity">
    <text evidence="1">Belongs to the AB hydrolase superfamily.</text>
</comment>
<proteinExistence type="inferred from homology"/>
<protein>
    <recommendedName>
        <fullName evidence="3">AB hydrolase-1 domain-containing protein</fullName>
    </recommendedName>
</protein>
<evidence type="ECO:0000259" key="3">
    <source>
        <dbReference type="Pfam" id="PF00561"/>
    </source>
</evidence>
<dbReference type="AlphaFoldDB" id="A0A1B0DRB8"/>
<dbReference type="VEuPathDB" id="VectorBase:PPAI011101"/>
<dbReference type="VEuPathDB" id="VectorBase:PPAPM1_005395"/>
<dbReference type="EnsemblMetazoa" id="PPAI011101-RA">
    <property type="protein sequence ID" value="PPAI011101-PA"/>
    <property type="gene ID" value="PPAI011101"/>
</dbReference>
<accession>A0A1B0DRB8</accession>
<dbReference type="InterPro" id="IPR000073">
    <property type="entry name" value="AB_hydrolase_1"/>
</dbReference>
<dbReference type="SUPFAM" id="SSF53474">
    <property type="entry name" value="alpha/beta-Hydrolases"/>
    <property type="match status" value="2"/>
</dbReference>
<dbReference type="EMBL" id="AJVK01019859">
    <property type="status" value="NOT_ANNOTATED_CDS"/>
    <property type="molecule type" value="Genomic_DNA"/>
</dbReference>
<dbReference type="GO" id="GO:0016020">
    <property type="term" value="C:membrane"/>
    <property type="evidence" value="ECO:0007669"/>
    <property type="project" value="TreeGrafter"/>
</dbReference>
<dbReference type="EMBL" id="AJVK01019860">
    <property type="status" value="NOT_ANNOTATED_CDS"/>
    <property type="molecule type" value="Genomic_DNA"/>
</dbReference>
<dbReference type="ESTHER" id="phlpp-a0a1b0drb8.1">
    <property type="family name" value="SERHL"/>
</dbReference>
<dbReference type="GO" id="GO:0016787">
    <property type="term" value="F:hydrolase activity"/>
    <property type="evidence" value="ECO:0007669"/>
    <property type="project" value="UniProtKB-KW"/>
</dbReference>
<name>A0A1B0DRB8_PHLPP</name>
<dbReference type="Proteomes" id="UP000092462">
    <property type="component" value="Unassembled WGS sequence"/>
</dbReference>
<sequence length="677" mass="78288">MWKSAEETLAREIFRHAKESSDGEAIKDVRGNSKKATKVRIDVPWGHIAGKWWGPKNGRPILCIHGWQDNIGTFDTLIPLLPEEFGYLAIDLPGHGFSSPFPHGMSYTAYDYIWLIKRIQEIYEWEKISILCHSLGALITFVYAGLFPDKVEFVIALDALKPKIMPDIVDYLQTMLANVAIEDERNLNPSEPPSYTYDELVERLHIGTFKSISPEYCPYILSRGVRKSTKYPDKYYFNRDGRLKYLKHLLISQESCVILARRINIPYMYIRCEQSVVKFWEEEKYLLEVIEEMKNCNPLFVMHQVNGRHHVHLTNPTVVSASDNSHNFPIFAFFSVSRLAELMIILRQVLRAVGVRQISLARKMTTSVKPEANGLPDREVQEFTFSVPWGNVAGKWWGSRNTRPIICLHGWQDNAGSFDTLIPYLPPEYSYLALDLPGHGLSSRIPDGMLYSWVDISQSLRILADQEKWEKISIIAHSLSSLVGFSYSAYFPDKVDLMIGIDALKPHIRPPEKYIAMVQRGFEAFFLADKRNREHSEPPSYSFDDIVERLHKGTNGSVTKEACPYLLKRALAKSSTDPEKFYFTRDNRLKGFNFASFSQDIAIEMTKKIKCPYMFIKCTNSVYYEDKKYIEEIIQVFRENNPNFEYHKIEGKHHAHLNEPHKFSDLLSQFIRKHRAV</sequence>
<evidence type="ECO:0000256" key="2">
    <source>
        <dbReference type="ARBA" id="ARBA00022801"/>
    </source>
</evidence>
<evidence type="ECO:0000313" key="4">
    <source>
        <dbReference type="EnsemblMetazoa" id="PPAI011101-PA"/>
    </source>
</evidence>
<dbReference type="PANTHER" id="PTHR43798">
    <property type="entry name" value="MONOACYLGLYCEROL LIPASE"/>
    <property type="match status" value="1"/>
</dbReference>
<keyword evidence="5" id="KW-1185">Reference proteome</keyword>
<dbReference type="InterPro" id="IPR050266">
    <property type="entry name" value="AB_hydrolase_sf"/>
</dbReference>
<reference evidence="4" key="1">
    <citation type="submission" date="2022-08" db="UniProtKB">
        <authorList>
            <consortium name="EnsemblMetazoa"/>
        </authorList>
    </citation>
    <scope>IDENTIFICATION</scope>
    <source>
        <strain evidence="4">Israel</strain>
    </source>
</reference>